<dbReference type="AlphaFoldDB" id="A0A953IFE3"/>
<evidence type="ECO:0000313" key="2">
    <source>
        <dbReference type="Proteomes" id="UP000732377"/>
    </source>
</evidence>
<organism evidence="1 2">
    <name type="scientific">Symbiobacterium thermophilum</name>
    <dbReference type="NCBI Taxonomy" id="2734"/>
    <lineage>
        <taxon>Bacteria</taxon>
        <taxon>Bacillati</taxon>
        <taxon>Bacillota</taxon>
        <taxon>Clostridia</taxon>
        <taxon>Eubacteriales</taxon>
        <taxon>Symbiobacteriaceae</taxon>
        <taxon>Symbiobacterium</taxon>
    </lineage>
</organism>
<feature type="non-terminal residue" evidence="1">
    <location>
        <position position="1"/>
    </location>
</feature>
<comment type="caution">
    <text evidence="1">The sequence shown here is derived from an EMBL/GenBank/DDBJ whole genome shotgun (WGS) entry which is preliminary data.</text>
</comment>
<gene>
    <name evidence="1" type="ORF">CWE10_19795</name>
</gene>
<accession>A0A953IFE3</accession>
<protein>
    <submittedName>
        <fullName evidence="1">Uncharacterized protein</fullName>
    </submittedName>
</protein>
<name>A0A953IFE3_SYMTR</name>
<sequence length="212" mass="24093">GQYHVRRVYPMTSRIRREFEELYGSHTPESYRTRLWEWFRDNYTTDFGAPPANRQPARNPEELAARRIGDAERIACTLLAKTDVAHPLASEWIRRVVNDPAFAASLDEFAREQAGLSAYDADGYATADVWDAIVDMRAHPEDAPALIRRIDRAAILLATDVVEHRLYHEPDTDHTLTVQGLYTVTTSLAARVVEFHQAVADAYAADARRRGR</sequence>
<proteinExistence type="predicted"/>
<dbReference type="Proteomes" id="UP000732377">
    <property type="component" value="Unassembled WGS sequence"/>
</dbReference>
<dbReference type="EMBL" id="PIUK01000464">
    <property type="protein sequence ID" value="MBY6278349.1"/>
    <property type="molecule type" value="Genomic_DNA"/>
</dbReference>
<reference evidence="1" key="1">
    <citation type="submission" date="2017-11" db="EMBL/GenBank/DDBJ databases">
        <title>Three new genomes from thermophilic consortium.</title>
        <authorList>
            <person name="Quaggio R."/>
            <person name="Amgarten D."/>
            <person name="Setubal J.C."/>
        </authorList>
    </citation>
    <scope>NUCLEOTIDE SEQUENCE</scope>
    <source>
        <strain evidence="1">ZCTH01-B2</strain>
    </source>
</reference>
<evidence type="ECO:0000313" key="1">
    <source>
        <dbReference type="EMBL" id="MBY6278349.1"/>
    </source>
</evidence>